<comment type="subcellular location">
    <subcellularLocation>
        <location evidence="2 16">Nucleus</location>
    </subcellularLocation>
</comment>
<organism evidence="18 19">
    <name type="scientific">Apophysomyces ossiformis</name>
    <dbReference type="NCBI Taxonomy" id="679940"/>
    <lineage>
        <taxon>Eukaryota</taxon>
        <taxon>Fungi</taxon>
        <taxon>Fungi incertae sedis</taxon>
        <taxon>Mucoromycota</taxon>
        <taxon>Mucoromycotina</taxon>
        <taxon>Mucoromycetes</taxon>
        <taxon>Mucorales</taxon>
        <taxon>Mucorineae</taxon>
        <taxon>Mucoraceae</taxon>
        <taxon>Apophysomyces</taxon>
    </lineage>
</organism>
<evidence type="ECO:0000256" key="2">
    <source>
        <dbReference type="ARBA" id="ARBA00004123"/>
    </source>
</evidence>
<keyword evidence="6 16" id="KW-0808">Transferase</keyword>
<gene>
    <name evidence="18" type="ORF">EC973_009194</name>
</gene>
<keyword evidence="19" id="KW-1185">Reference proteome</keyword>
<comment type="function">
    <text evidence="16">Acts in a DNA repair pathway for removal of UV-induced DNA damage that is distinct from classical nucleotide excision repair and in repair of ionizing radiation damage. Functions in homologous recombination repair of DNA double strand breaks and in recovery of stalled replication forks.</text>
</comment>
<evidence type="ECO:0000256" key="7">
    <source>
        <dbReference type="ARBA" id="ARBA00022723"/>
    </source>
</evidence>
<dbReference type="InterPro" id="IPR014857">
    <property type="entry name" value="Nse1_RING_C4HC3-type"/>
</dbReference>
<keyword evidence="11 16" id="KW-0862">Zinc</keyword>
<keyword evidence="8 16" id="KW-0227">DNA damage</keyword>
<keyword evidence="7 16" id="KW-0479">Metal-binding</keyword>
<sequence length="228" mass="26307">MISHRILSEDHALELYDRACQMTNVPKKDFADFLGDINGQINDIDLALRRSHDEKDGHAVIGLVNTKDDEISQVATNYTPSEITYVRQLIEMIVMADDDDYAVKAMAAIRLGQKMKPPISQKDTEDLLDQLVRDNWLEFTRSGIYLMSTRTIMELQGYLREQYAEYMKDCTMCLELVTMGERCEHQDCEVRLHRHCADSYFREHSTMRCPTCSAQWSRANIFGLGLPL</sequence>
<comment type="catalytic activity">
    <reaction evidence="1 16">
        <text>S-ubiquitinyl-[E2 ubiquitin-conjugating enzyme]-L-cysteine + [acceptor protein]-L-lysine = [E2 ubiquitin-conjugating enzyme]-L-cysteine + N(6)-ubiquitinyl-[acceptor protein]-L-lysine.</text>
        <dbReference type="EC" id="2.3.2.27"/>
    </reaction>
</comment>
<dbReference type="InterPro" id="IPR011513">
    <property type="entry name" value="Nse1"/>
</dbReference>
<dbReference type="InterPro" id="IPR036388">
    <property type="entry name" value="WH-like_DNA-bd_sf"/>
</dbReference>
<evidence type="ECO:0000256" key="11">
    <source>
        <dbReference type="ARBA" id="ARBA00022833"/>
    </source>
</evidence>
<evidence type="ECO:0000256" key="6">
    <source>
        <dbReference type="ARBA" id="ARBA00022679"/>
    </source>
</evidence>
<evidence type="ECO:0000256" key="9">
    <source>
        <dbReference type="ARBA" id="ARBA00022771"/>
    </source>
</evidence>
<evidence type="ECO:0000256" key="5">
    <source>
        <dbReference type="ARBA" id="ARBA00019422"/>
    </source>
</evidence>
<evidence type="ECO:0000256" key="10">
    <source>
        <dbReference type="ARBA" id="ARBA00022786"/>
    </source>
</evidence>
<feature type="domain" description="RING-type" evidence="17">
    <location>
        <begin position="170"/>
        <end position="213"/>
    </location>
</feature>
<dbReference type="GO" id="GO:0008270">
    <property type="term" value="F:zinc ion binding"/>
    <property type="evidence" value="ECO:0007669"/>
    <property type="project" value="UniProtKB-KW"/>
</dbReference>
<evidence type="ECO:0000256" key="15">
    <source>
        <dbReference type="PROSITE-ProRule" id="PRU00175"/>
    </source>
</evidence>
<keyword evidence="10 16" id="KW-0833">Ubl conjugation pathway</keyword>
<evidence type="ECO:0000256" key="12">
    <source>
        <dbReference type="ARBA" id="ARBA00023172"/>
    </source>
</evidence>
<dbReference type="PANTHER" id="PTHR20973">
    <property type="entry name" value="NON-SMC ELEMENT 1-RELATED"/>
    <property type="match status" value="1"/>
</dbReference>
<dbReference type="AlphaFoldDB" id="A0A8H7BSL1"/>
<accession>A0A8H7BSL1</accession>
<dbReference type="EC" id="2.3.2.27" evidence="4 16"/>
<dbReference type="GO" id="GO:0000724">
    <property type="term" value="P:double-strand break repair via homologous recombination"/>
    <property type="evidence" value="ECO:0007669"/>
    <property type="project" value="TreeGrafter"/>
</dbReference>
<keyword evidence="12 16" id="KW-0233">DNA recombination</keyword>
<dbReference type="FunFam" id="1.10.10.10:FF:000270">
    <property type="entry name" value="Non-structural maintenance of chromosomes element 1 homolog"/>
    <property type="match status" value="1"/>
</dbReference>
<dbReference type="SUPFAM" id="SSF57850">
    <property type="entry name" value="RING/U-box"/>
    <property type="match status" value="1"/>
</dbReference>
<evidence type="ECO:0000256" key="13">
    <source>
        <dbReference type="ARBA" id="ARBA00023204"/>
    </source>
</evidence>
<name>A0A8H7BSL1_9FUNG</name>
<reference evidence="18" key="1">
    <citation type="submission" date="2020-01" db="EMBL/GenBank/DDBJ databases">
        <title>Genome Sequencing of Three Apophysomyces-Like Fungal Strains Confirms a Novel Fungal Genus in the Mucoromycota with divergent Burkholderia-like Endosymbiotic Bacteria.</title>
        <authorList>
            <person name="Stajich J.E."/>
            <person name="Macias A.M."/>
            <person name="Carter-House D."/>
            <person name="Lovett B."/>
            <person name="Kasson L.R."/>
            <person name="Berry K."/>
            <person name="Grigoriev I."/>
            <person name="Chang Y."/>
            <person name="Spatafora J."/>
            <person name="Kasson M.T."/>
        </authorList>
    </citation>
    <scope>NUCLEOTIDE SEQUENCE</scope>
    <source>
        <strain evidence="18">NRRL A-21654</strain>
    </source>
</reference>
<dbReference type="CDD" id="cd16493">
    <property type="entry name" value="RING-CH-C4HC3_NSE1"/>
    <property type="match status" value="1"/>
</dbReference>
<dbReference type="Gene3D" id="3.30.40.10">
    <property type="entry name" value="Zinc/RING finger domain, C3HC4 (zinc finger)"/>
    <property type="match status" value="1"/>
</dbReference>
<evidence type="ECO:0000259" key="17">
    <source>
        <dbReference type="PROSITE" id="PS50089"/>
    </source>
</evidence>
<dbReference type="Gene3D" id="1.10.10.10">
    <property type="entry name" value="Winged helix-like DNA-binding domain superfamily/Winged helix DNA-binding domain"/>
    <property type="match status" value="1"/>
</dbReference>
<proteinExistence type="inferred from homology"/>
<comment type="similarity">
    <text evidence="3 16">Belongs to the NSE1 family.</text>
</comment>
<dbReference type="GO" id="GO:0005634">
    <property type="term" value="C:nucleus"/>
    <property type="evidence" value="ECO:0007669"/>
    <property type="project" value="UniProtKB-SubCell"/>
</dbReference>
<protein>
    <recommendedName>
        <fullName evidence="5 16">Non-structural maintenance of chromosomes element 1 homolog</fullName>
        <ecNumber evidence="4 16">2.3.2.27</ecNumber>
    </recommendedName>
</protein>
<comment type="caution">
    <text evidence="18">The sequence shown here is derived from an EMBL/GenBank/DDBJ whole genome shotgun (WGS) entry which is preliminary data.</text>
</comment>
<dbReference type="InterPro" id="IPR001841">
    <property type="entry name" value="Znf_RING"/>
</dbReference>
<dbReference type="OrthoDB" id="185455at2759"/>
<dbReference type="Gene3D" id="3.90.1150.220">
    <property type="match status" value="1"/>
</dbReference>
<evidence type="ECO:0000313" key="18">
    <source>
        <dbReference type="EMBL" id="KAF7725862.1"/>
    </source>
</evidence>
<keyword evidence="9 15" id="KW-0863">Zinc-finger</keyword>
<dbReference type="InterPro" id="IPR013083">
    <property type="entry name" value="Znf_RING/FYVE/PHD"/>
</dbReference>
<dbReference type="PROSITE" id="PS50089">
    <property type="entry name" value="ZF_RING_2"/>
    <property type="match status" value="1"/>
</dbReference>
<evidence type="ECO:0000256" key="14">
    <source>
        <dbReference type="ARBA" id="ARBA00023242"/>
    </source>
</evidence>
<evidence type="ECO:0000256" key="8">
    <source>
        <dbReference type="ARBA" id="ARBA00022763"/>
    </source>
</evidence>
<keyword evidence="14 16" id="KW-0539">Nucleus</keyword>
<dbReference type="EMBL" id="JABAYA010000088">
    <property type="protein sequence ID" value="KAF7725862.1"/>
    <property type="molecule type" value="Genomic_DNA"/>
</dbReference>
<comment type="subunit">
    <text evidence="16">Component of the Smc5-Smc6 complex.</text>
</comment>
<dbReference type="Pfam" id="PF07574">
    <property type="entry name" value="SMC_Nse1"/>
    <property type="match status" value="1"/>
</dbReference>
<evidence type="ECO:0000256" key="1">
    <source>
        <dbReference type="ARBA" id="ARBA00000900"/>
    </source>
</evidence>
<evidence type="ECO:0000313" key="19">
    <source>
        <dbReference type="Proteomes" id="UP000605846"/>
    </source>
</evidence>
<evidence type="ECO:0000256" key="3">
    <source>
        <dbReference type="ARBA" id="ARBA00010258"/>
    </source>
</evidence>
<evidence type="ECO:0000256" key="4">
    <source>
        <dbReference type="ARBA" id="ARBA00012483"/>
    </source>
</evidence>
<dbReference type="PANTHER" id="PTHR20973:SF0">
    <property type="entry name" value="NON-STRUCTURAL MAINTENANCE OF CHROMOSOMES ELEMENT 1 HOMOLOG"/>
    <property type="match status" value="1"/>
</dbReference>
<keyword evidence="13 16" id="KW-0234">DNA repair</keyword>
<evidence type="ECO:0000256" key="16">
    <source>
        <dbReference type="RuleBase" id="RU368018"/>
    </source>
</evidence>
<dbReference type="GO" id="GO:0030915">
    <property type="term" value="C:Smc5-Smc6 complex"/>
    <property type="evidence" value="ECO:0007669"/>
    <property type="project" value="UniProtKB-UniRule"/>
</dbReference>
<dbReference type="GO" id="GO:0061630">
    <property type="term" value="F:ubiquitin protein ligase activity"/>
    <property type="evidence" value="ECO:0007669"/>
    <property type="project" value="UniProtKB-EC"/>
</dbReference>
<dbReference type="Pfam" id="PF08746">
    <property type="entry name" value="zf-RING-like"/>
    <property type="match status" value="1"/>
</dbReference>
<dbReference type="Proteomes" id="UP000605846">
    <property type="component" value="Unassembled WGS sequence"/>
</dbReference>